<organism evidence="1 2">
    <name type="scientific">Armillaria novae-zelandiae</name>
    <dbReference type="NCBI Taxonomy" id="153914"/>
    <lineage>
        <taxon>Eukaryota</taxon>
        <taxon>Fungi</taxon>
        <taxon>Dikarya</taxon>
        <taxon>Basidiomycota</taxon>
        <taxon>Agaricomycotina</taxon>
        <taxon>Agaricomycetes</taxon>
        <taxon>Agaricomycetidae</taxon>
        <taxon>Agaricales</taxon>
        <taxon>Marasmiineae</taxon>
        <taxon>Physalacriaceae</taxon>
        <taxon>Armillaria</taxon>
    </lineage>
</organism>
<evidence type="ECO:0000313" key="1">
    <source>
        <dbReference type="EMBL" id="KAK0466572.1"/>
    </source>
</evidence>
<proteinExistence type="predicted"/>
<gene>
    <name evidence="1" type="ORF">IW261DRAFT_1574485</name>
</gene>
<sequence>MSVVELSLLPPTYLDIAIASQRFFSRHVVSMYTNDPLNFSPEESPTGASWTMPVSDPTMTWDVDGISLVYGLGMTPSIYPPPSTCQPDLFNPVTTRSFPICYGKTGEIMQDERLTFENSYVAAQSTSLSLGNNLDEFVPVSSNPPYTQVPLSLHPSIRCNNQNTCTFHARPTSDYGRSDDTSFSSLLFGDLNNSLGVESPSVPENCSMETTNWADLLDFSTLVPGTDNVPDIENPIAFDVAGSISQREYADVAASGIQTPQPTSVSVSTPVPGAMDAADGLIKPWQSSSASGRSGAKLG</sequence>
<dbReference type="Proteomes" id="UP001175227">
    <property type="component" value="Unassembled WGS sequence"/>
</dbReference>
<dbReference type="EMBL" id="JAUEPR010000083">
    <property type="protein sequence ID" value="KAK0466572.1"/>
    <property type="molecule type" value="Genomic_DNA"/>
</dbReference>
<dbReference type="AlphaFoldDB" id="A0AA39TQ42"/>
<name>A0AA39TQ42_9AGAR</name>
<keyword evidence="2" id="KW-1185">Reference proteome</keyword>
<evidence type="ECO:0000313" key="2">
    <source>
        <dbReference type="Proteomes" id="UP001175227"/>
    </source>
</evidence>
<comment type="caution">
    <text evidence="1">The sequence shown here is derived from an EMBL/GenBank/DDBJ whole genome shotgun (WGS) entry which is preliminary data.</text>
</comment>
<protein>
    <submittedName>
        <fullName evidence="1">Uncharacterized protein</fullName>
    </submittedName>
</protein>
<reference evidence="1" key="1">
    <citation type="submission" date="2023-06" db="EMBL/GenBank/DDBJ databases">
        <authorList>
            <consortium name="Lawrence Berkeley National Laboratory"/>
            <person name="Ahrendt S."/>
            <person name="Sahu N."/>
            <person name="Indic B."/>
            <person name="Wong-Bajracharya J."/>
            <person name="Merenyi Z."/>
            <person name="Ke H.-M."/>
            <person name="Monk M."/>
            <person name="Kocsube S."/>
            <person name="Drula E."/>
            <person name="Lipzen A."/>
            <person name="Balint B."/>
            <person name="Henrissat B."/>
            <person name="Andreopoulos B."/>
            <person name="Martin F.M."/>
            <person name="Harder C.B."/>
            <person name="Rigling D."/>
            <person name="Ford K.L."/>
            <person name="Foster G.D."/>
            <person name="Pangilinan J."/>
            <person name="Papanicolaou A."/>
            <person name="Barry K."/>
            <person name="LaButti K."/>
            <person name="Viragh M."/>
            <person name="Koriabine M."/>
            <person name="Yan M."/>
            <person name="Riley R."/>
            <person name="Champramary S."/>
            <person name="Plett K.L."/>
            <person name="Tsai I.J."/>
            <person name="Slot J."/>
            <person name="Sipos G."/>
            <person name="Plett J."/>
            <person name="Nagy L.G."/>
            <person name="Grigoriev I.V."/>
        </authorList>
    </citation>
    <scope>NUCLEOTIDE SEQUENCE</scope>
    <source>
        <strain evidence="1">ICMP 16352</strain>
    </source>
</reference>
<accession>A0AA39TQ42</accession>